<reference evidence="2" key="1">
    <citation type="submission" date="2014-09" db="EMBL/GenBank/DDBJ databases">
        <authorList>
            <person name="Magalhaes I.L.F."/>
            <person name="Oliveira U."/>
            <person name="Santos F.R."/>
            <person name="Vidigal T.H.D.A."/>
            <person name="Brescovit A.D."/>
            <person name="Santos A.J."/>
        </authorList>
    </citation>
    <scope>NUCLEOTIDE SEQUENCE</scope>
    <source>
        <tissue evidence="2">Shoot tissue taken approximately 20 cm above the soil surface</tissue>
    </source>
</reference>
<reference evidence="2" key="2">
    <citation type="journal article" date="2015" name="Data Brief">
        <title>Shoot transcriptome of the giant reed, Arundo donax.</title>
        <authorList>
            <person name="Barrero R.A."/>
            <person name="Guerrero F.D."/>
            <person name="Moolhuijzen P."/>
            <person name="Goolsby J.A."/>
            <person name="Tidwell J."/>
            <person name="Bellgard S.E."/>
            <person name="Bellgard M.I."/>
        </authorList>
    </citation>
    <scope>NUCLEOTIDE SEQUENCE</scope>
    <source>
        <tissue evidence="2">Shoot tissue taken approximately 20 cm above the soil surface</tissue>
    </source>
</reference>
<sequence length="119" mass="12709">MDGLPQKKGAKINTSVESIASRTPEKAENKQYGSSSTYSYKRTGRMNEYSSSASSSSRLPRGRPGAGRSPWPSGARPRRPACRSCSAGSPWPPASRPPRPSCRPPCPSRRAASPGCSSR</sequence>
<dbReference type="AlphaFoldDB" id="A0A0A9GEW6"/>
<proteinExistence type="predicted"/>
<feature type="region of interest" description="Disordered" evidence="1">
    <location>
        <begin position="1"/>
        <end position="119"/>
    </location>
</feature>
<feature type="compositionally biased region" description="Pro residues" evidence="1">
    <location>
        <begin position="90"/>
        <end position="107"/>
    </location>
</feature>
<feature type="compositionally biased region" description="Polar residues" evidence="1">
    <location>
        <begin position="12"/>
        <end position="21"/>
    </location>
</feature>
<evidence type="ECO:0000256" key="1">
    <source>
        <dbReference type="SAM" id="MobiDB-lite"/>
    </source>
</evidence>
<accession>A0A0A9GEW6</accession>
<protein>
    <submittedName>
        <fullName evidence="2">Uncharacterized protein</fullName>
    </submittedName>
</protein>
<feature type="compositionally biased region" description="Polar residues" evidence="1">
    <location>
        <begin position="31"/>
        <end position="40"/>
    </location>
</feature>
<feature type="compositionally biased region" description="Low complexity" evidence="1">
    <location>
        <begin position="50"/>
        <end position="75"/>
    </location>
</feature>
<dbReference type="EMBL" id="GBRH01174854">
    <property type="protein sequence ID" value="JAE23042.1"/>
    <property type="molecule type" value="Transcribed_RNA"/>
</dbReference>
<organism evidence="2">
    <name type="scientific">Arundo donax</name>
    <name type="common">Giant reed</name>
    <name type="synonym">Donax arundinaceus</name>
    <dbReference type="NCBI Taxonomy" id="35708"/>
    <lineage>
        <taxon>Eukaryota</taxon>
        <taxon>Viridiplantae</taxon>
        <taxon>Streptophyta</taxon>
        <taxon>Embryophyta</taxon>
        <taxon>Tracheophyta</taxon>
        <taxon>Spermatophyta</taxon>
        <taxon>Magnoliopsida</taxon>
        <taxon>Liliopsida</taxon>
        <taxon>Poales</taxon>
        <taxon>Poaceae</taxon>
        <taxon>PACMAD clade</taxon>
        <taxon>Arundinoideae</taxon>
        <taxon>Arundineae</taxon>
        <taxon>Arundo</taxon>
    </lineage>
</organism>
<feature type="compositionally biased region" description="Low complexity" evidence="1">
    <location>
        <begin position="108"/>
        <end position="119"/>
    </location>
</feature>
<name>A0A0A9GEW6_ARUDO</name>
<evidence type="ECO:0000313" key="2">
    <source>
        <dbReference type="EMBL" id="JAE23042.1"/>
    </source>
</evidence>